<dbReference type="PANTHER" id="PTHR37625">
    <property type="entry name" value="OUTER MEMBRANE LIPOPROTEIN-RELATED"/>
    <property type="match status" value="1"/>
</dbReference>
<reference evidence="2 3" key="1">
    <citation type="journal article" date="2015" name="Stand. Genomic Sci.">
        <title>Genomic Encyclopedia of Bacterial and Archaeal Type Strains, Phase III: the genomes of soil and plant-associated and newly described type strains.</title>
        <authorList>
            <person name="Whitman W.B."/>
            <person name="Woyke T."/>
            <person name="Klenk H.P."/>
            <person name="Zhou Y."/>
            <person name="Lilburn T.G."/>
            <person name="Beck B.J."/>
            <person name="De Vos P."/>
            <person name="Vandamme P."/>
            <person name="Eisen J.A."/>
            <person name="Garrity G."/>
            <person name="Hugenholtz P."/>
            <person name="Kyrpides N.C."/>
        </authorList>
    </citation>
    <scope>NUCLEOTIDE SEQUENCE [LARGE SCALE GENOMIC DNA]</scope>
    <source>
        <strain evidence="2 3">ASC-9842</strain>
    </source>
</reference>
<keyword evidence="1" id="KW-0732">Signal</keyword>
<comment type="caution">
    <text evidence="2">The sequence shown here is derived from an EMBL/GenBank/DDBJ whole genome shotgun (WGS) entry which is preliminary data.</text>
</comment>
<dbReference type="PROSITE" id="PS51257">
    <property type="entry name" value="PROKAR_LIPOPROTEIN"/>
    <property type="match status" value="1"/>
</dbReference>
<evidence type="ECO:0000256" key="1">
    <source>
        <dbReference type="SAM" id="SignalP"/>
    </source>
</evidence>
<feature type="signal peptide" evidence="1">
    <location>
        <begin position="1"/>
        <end position="17"/>
    </location>
</feature>
<name>A0A4Q7RES5_9BURK</name>
<organism evidence="2 3">
    <name type="scientific">Cupriavidus agavae</name>
    <dbReference type="NCBI Taxonomy" id="1001822"/>
    <lineage>
        <taxon>Bacteria</taxon>
        <taxon>Pseudomonadati</taxon>
        <taxon>Pseudomonadota</taxon>
        <taxon>Betaproteobacteria</taxon>
        <taxon>Burkholderiales</taxon>
        <taxon>Burkholderiaceae</taxon>
        <taxon>Cupriavidus</taxon>
    </lineage>
</organism>
<keyword evidence="3" id="KW-1185">Reference proteome</keyword>
<feature type="chain" id="PRO_5020268635" evidence="1">
    <location>
        <begin position="18"/>
        <end position="173"/>
    </location>
</feature>
<sequence>MRRIRSGAVLLAMAALAGCGVGQSVREGAVEAAKWAFTTRVETMNIDLVARAALNADGAGQPLSTVVRIYQLKSPQAFESLSYAQLLGEDLDSLGSDLLATHDVVLRPAAAASVSEPMKPDADYVGVAALFRDTGKNAVWKVVIPKKQWKATDPVKIIARDNVLEVVSAEPAS</sequence>
<accession>A0A4Q7RES5</accession>
<dbReference type="Pfam" id="PF12790">
    <property type="entry name" value="T6SS-SciN"/>
    <property type="match status" value="1"/>
</dbReference>
<dbReference type="InterPro" id="IPR038706">
    <property type="entry name" value="Type_VI_SciN-like_sf"/>
</dbReference>
<evidence type="ECO:0000313" key="2">
    <source>
        <dbReference type="EMBL" id="RZT30868.1"/>
    </source>
</evidence>
<dbReference type="InterPro" id="IPR017734">
    <property type="entry name" value="T6SS_SciN"/>
</dbReference>
<dbReference type="AlphaFoldDB" id="A0A4Q7RES5"/>
<dbReference type="EMBL" id="SGXM01000010">
    <property type="protein sequence ID" value="RZT30868.1"/>
    <property type="molecule type" value="Genomic_DNA"/>
</dbReference>
<dbReference type="Gene3D" id="2.60.40.4150">
    <property type="entry name" value="Type VI secretion system, lipoprotein SciN"/>
    <property type="match status" value="1"/>
</dbReference>
<protein>
    <submittedName>
        <fullName evidence="2">Type VI secretion system protein VasD</fullName>
    </submittedName>
</protein>
<gene>
    <name evidence="2" type="ORF">EV147_4716</name>
</gene>
<evidence type="ECO:0000313" key="3">
    <source>
        <dbReference type="Proteomes" id="UP000291078"/>
    </source>
</evidence>
<dbReference type="Proteomes" id="UP000291078">
    <property type="component" value="Unassembled WGS sequence"/>
</dbReference>
<proteinExistence type="predicted"/>
<dbReference type="RefSeq" id="WP_235844960.1">
    <property type="nucleotide sequence ID" value="NZ_SGXM01000010.1"/>
</dbReference>
<dbReference type="NCBIfam" id="TIGR03352">
    <property type="entry name" value="VI_chp_3"/>
    <property type="match status" value="1"/>
</dbReference>
<dbReference type="PANTHER" id="PTHR37625:SF4">
    <property type="entry name" value="OUTER MEMBRANE LIPOPROTEIN"/>
    <property type="match status" value="1"/>
</dbReference>